<feature type="transmembrane region" description="Helical" evidence="7">
    <location>
        <begin position="244"/>
        <end position="261"/>
    </location>
</feature>
<dbReference type="PANTHER" id="PTHR23513">
    <property type="entry name" value="INTEGRAL MEMBRANE EFFLUX PROTEIN-RELATED"/>
    <property type="match status" value="1"/>
</dbReference>
<comment type="subcellular location">
    <subcellularLocation>
        <location evidence="1">Cell membrane</location>
        <topology evidence="1">Multi-pass membrane protein</topology>
    </subcellularLocation>
</comment>
<feature type="transmembrane region" description="Helical" evidence="7">
    <location>
        <begin position="368"/>
        <end position="390"/>
    </location>
</feature>
<evidence type="ECO:0000313" key="10">
    <source>
        <dbReference type="Proteomes" id="UP000603352"/>
    </source>
</evidence>
<evidence type="ECO:0000256" key="5">
    <source>
        <dbReference type="ARBA" id="ARBA00022989"/>
    </source>
</evidence>
<proteinExistence type="predicted"/>
<dbReference type="SUPFAM" id="SSF103473">
    <property type="entry name" value="MFS general substrate transporter"/>
    <property type="match status" value="1"/>
</dbReference>
<feature type="transmembrane region" description="Helical" evidence="7">
    <location>
        <begin position="176"/>
        <end position="193"/>
    </location>
</feature>
<feature type="transmembrane region" description="Helical" evidence="7">
    <location>
        <begin position="273"/>
        <end position="298"/>
    </location>
</feature>
<dbReference type="InterPro" id="IPR010290">
    <property type="entry name" value="TM_effector"/>
</dbReference>
<evidence type="ECO:0000256" key="3">
    <source>
        <dbReference type="ARBA" id="ARBA00022475"/>
    </source>
</evidence>
<dbReference type="PANTHER" id="PTHR23513:SF11">
    <property type="entry name" value="STAPHYLOFERRIN A TRANSPORTER"/>
    <property type="match status" value="1"/>
</dbReference>
<evidence type="ECO:0000256" key="6">
    <source>
        <dbReference type="ARBA" id="ARBA00023136"/>
    </source>
</evidence>
<evidence type="ECO:0000256" key="2">
    <source>
        <dbReference type="ARBA" id="ARBA00022448"/>
    </source>
</evidence>
<keyword evidence="5 7" id="KW-1133">Transmembrane helix</keyword>
<keyword evidence="10" id="KW-1185">Reference proteome</keyword>
<dbReference type="InterPro" id="IPR020846">
    <property type="entry name" value="MFS_dom"/>
</dbReference>
<dbReference type="EMBL" id="BMDZ01000028">
    <property type="protein sequence ID" value="GGB43162.1"/>
    <property type="molecule type" value="Genomic_DNA"/>
</dbReference>
<name>A0ABQ1IKX2_9PROT</name>
<evidence type="ECO:0000313" key="9">
    <source>
        <dbReference type="EMBL" id="GGB43162.1"/>
    </source>
</evidence>
<evidence type="ECO:0000256" key="1">
    <source>
        <dbReference type="ARBA" id="ARBA00004651"/>
    </source>
</evidence>
<keyword evidence="2" id="KW-0813">Transport</keyword>
<keyword evidence="6 7" id="KW-0472">Membrane</keyword>
<comment type="caution">
    <text evidence="9">The sequence shown here is derived from an EMBL/GenBank/DDBJ whole genome shotgun (WGS) entry which is preliminary data.</text>
</comment>
<evidence type="ECO:0000256" key="4">
    <source>
        <dbReference type="ARBA" id="ARBA00022692"/>
    </source>
</evidence>
<feature type="domain" description="Major facilitator superfamily (MFS) profile" evidence="8">
    <location>
        <begin position="238"/>
        <end position="431"/>
    </location>
</feature>
<keyword evidence="3" id="KW-1003">Cell membrane</keyword>
<dbReference type="CDD" id="cd06173">
    <property type="entry name" value="MFS_MefA_like"/>
    <property type="match status" value="1"/>
</dbReference>
<dbReference type="PROSITE" id="PS50850">
    <property type="entry name" value="MFS"/>
    <property type="match status" value="1"/>
</dbReference>
<dbReference type="Pfam" id="PF05977">
    <property type="entry name" value="MFS_3"/>
    <property type="match status" value="1"/>
</dbReference>
<keyword evidence="4 7" id="KW-0812">Transmembrane</keyword>
<organism evidence="9 10">
    <name type="scientific">Tistrella bauzanensis</name>
    <dbReference type="NCBI Taxonomy" id="657419"/>
    <lineage>
        <taxon>Bacteria</taxon>
        <taxon>Pseudomonadati</taxon>
        <taxon>Pseudomonadota</taxon>
        <taxon>Alphaproteobacteria</taxon>
        <taxon>Geminicoccales</taxon>
        <taxon>Geminicoccaceae</taxon>
        <taxon>Tistrella</taxon>
    </lineage>
</organism>
<evidence type="ECO:0000259" key="8">
    <source>
        <dbReference type="PROSITE" id="PS50850"/>
    </source>
</evidence>
<dbReference type="Gene3D" id="1.20.1250.20">
    <property type="entry name" value="MFS general substrate transporter like domains"/>
    <property type="match status" value="1"/>
</dbReference>
<gene>
    <name evidence="9" type="ORF">GCM10011505_25660</name>
</gene>
<dbReference type="RefSeq" id="WP_188578422.1">
    <property type="nucleotide sequence ID" value="NZ_BMDZ01000028.1"/>
</dbReference>
<evidence type="ECO:0000256" key="7">
    <source>
        <dbReference type="SAM" id="Phobius"/>
    </source>
</evidence>
<reference evidence="10" key="1">
    <citation type="journal article" date="2019" name="Int. J. Syst. Evol. Microbiol.">
        <title>The Global Catalogue of Microorganisms (GCM) 10K type strain sequencing project: providing services to taxonomists for standard genome sequencing and annotation.</title>
        <authorList>
            <consortium name="The Broad Institute Genomics Platform"/>
            <consortium name="The Broad Institute Genome Sequencing Center for Infectious Disease"/>
            <person name="Wu L."/>
            <person name="Ma J."/>
        </authorList>
    </citation>
    <scope>NUCLEOTIDE SEQUENCE [LARGE SCALE GENOMIC DNA]</scope>
    <source>
        <strain evidence="10">CGMCC 1.10188</strain>
    </source>
</reference>
<sequence>MAIHRLQPLRRALAAPAYRHYTIGNATSLIGMWVQRLAIGWLAWQITGSGTWLGLLALCELIPTVLLSPAVGVLADRVDRRRLIIATQSLLLVQSLTAFALVVTGLITIGWLLALALVLGTVTAFGQPARLALVPELVPRPDVPAAVALNASLFNLARFAGPAIAAPLLATGDGSAAFAAYPLTLILFLVQLVRLKIPPAGPEPDAISTATGRDGTTGGTATVRPGFIAAFRDGIRYAARHPGLGPLLALLCFACLGARALPELLPALADGHFGAGAAGYAAFTAAVGIGALTAGLWMATGAGERRLVRIAAVATLLGAAGTAIAATAPSEPVALAGLGLLGFAITANGVSIQTLIQLHARPDRRGRVIGLYLVIIRGVPALGALAMGAAADLVGITWPLLIGAAIAAVGAAVAWTRLPRIEAGLARGPER</sequence>
<accession>A0ABQ1IKX2</accession>
<dbReference type="Proteomes" id="UP000603352">
    <property type="component" value="Unassembled WGS sequence"/>
</dbReference>
<feature type="transmembrane region" description="Helical" evidence="7">
    <location>
        <begin position="21"/>
        <end position="44"/>
    </location>
</feature>
<feature type="transmembrane region" description="Helical" evidence="7">
    <location>
        <begin position="50"/>
        <end position="71"/>
    </location>
</feature>
<dbReference type="InterPro" id="IPR036259">
    <property type="entry name" value="MFS_trans_sf"/>
</dbReference>
<protein>
    <submittedName>
        <fullName evidence="9">MFS transporter</fullName>
    </submittedName>
</protein>
<feature type="transmembrane region" description="Helical" evidence="7">
    <location>
        <begin position="310"/>
        <end position="328"/>
    </location>
</feature>
<feature type="transmembrane region" description="Helical" evidence="7">
    <location>
        <begin position="334"/>
        <end position="356"/>
    </location>
</feature>
<feature type="transmembrane region" description="Helical" evidence="7">
    <location>
        <begin position="396"/>
        <end position="415"/>
    </location>
</feature>